<dbReference type="AlphaFoldDB" id="A0A1H0WNY0"/>
<gene>
    <name evidence="1" type="ORF">SAMN05216565_1132</name>
</gene>
<sequence length="42" mass="4993">MKKKQNDQKEEPIAKRTMLEIVRALKEQGVNAQLIKRHQLLH</sequence>
<protein>
    <submittedName>
        <fullName evidence="1">Uncharacterized protein</fullName>
    </submittedName>
</protein>
<dbReference type="RefSeq" id="WP_274380249.1">
    <property type="nucleotide sequence ID" value="NZ_FNJU01000013.1"/>
</dbReference>
<name>A0A1H0WNY0_9BACI</name>
<organism evidence="1 2">
    <name type="scientific">Litchfieldia salsa</name>
    <dbReference type="NCBI Taxonomy" id="930152"/>
    <lineage>
        <taxon>Bacteria</taxon>
        <taxon>Bacillati</taxon>
        <taxon>Bacillota</taxon>
        <taxon>Bacilli</taxon>
        <taxon>Bacillales</taxon>
        <taxon>Bacillaceae</taxon>
        <taxon>Litchfieldia</taxon>
    </lineage>
</organism>
<proteinExistence type="predicted"/>
<evidence type="ECO:0000313" key="1">
    <source>
        <dbReference type="EMBL" id="SDP92358.1"/>
    </source>
</evidence>
<reference evidence="2" key="1">
    <citation type="submission" date="2016-10" db="EMBL/GenBank/DDBJ databases">
        <authorList>
            <person name="Varghese N."/>
            <person name="Submissions S."/>
        </authorList>
    </citation>
    <scope>NUCLEOTIDE SEQUENCE [LARGE SCALE GENOMIC DNA]</scope>
    <source>
        <strain evidence="2">IBRC-M10078</strain>
    </source>
</reference>
<dbReference type="Proteomes" id="UP000199159">
    <property type="component" value="Unassembled WGS sequence"/>
</dbReference>
<keyword evidence="2" id="KW-1185">Reference proteome</keyword>
<accession>A0A1H0WNY0</accession>
<dbReference type="EMBL" id="FNJU01000013">
    <property type="protein sequence ID" value="SDP92358.1"/>
    <property type="molecule type" value="Genomic_DNA"/>
</dbReference>
<evidence type="ECO:0000313" key="2">
    <source>
        <dbReference type="Proteomes" id="UP000199159"/>
    </source>
</evidence>